<dbReference type="EMBL" id="BTSY01000007">
    <property type="protein sequence ID" value="GMT35812.1"/>
    <property type="molecule type" value="Genomic_DNA"/>
</dbReference>
<comment type="caution">
    <text evidence="7">The sequence shown here is derived from an EMBL/GenBank/DDBJ whole genome shotgun (WGS) entry which is preliminary data.</text>
</comment>
<evidence type="ECO:0000256" key="1">
    <source>
        <dbReference type="ARBA" id="ARBA00004123"/>
    </source>
</evidence>
<gene>
    <name evidence="7" type="ORF">PFISCL1PPCAC_27109</name>
</gene>
<dbReference type="GO" id="GO:0009653">
    <property type="term" value="P:anatomical structure morphogenesis"/>
    <property type="evidence" value="ECO:0007669"/>
    <property type="project" value="TreeGrafter"/>
</dbReference>
<dbReference type="InterPro" id="IPR013790">
    <property type="entry name" value="Dwarfin"/>
</dbReference>
<organism evidence="7 8">
    <name type="scientific">Pristionchus fissidentatus</name>
    <dbReference type="NCBI Taxonomy" id="1538716"/>
    <lineage>
        <taxon>Eukaryota</taxon>
        <taxon>Metazoa</taxon>
        <taxon>Ecdysozoa</taxon>
        <taxon>Nematoda</taxon>
        <taxon>Chromadorea</taxon>
        <taxon>Rhabditida</taxon>
        <taxon>Rhabditina</taxon>
        <taxon>Diplogasteromorpha</taxon>
        <taxon>Diplogasteroidea</taxon>
        <taxon>Neodiplogasteridae</taxon>
        <taxon>Pristionchus</taxon>
    </lineage>
</organism>
<dbReference type="Gene3D" id="3.90.520.10">
    <property type="entry name" value="SMAD MH1 domain"/>
    <property type="match status" value="1"/>
</dbReference>
<feature type="compositionally biased region" description="Acidic residues" evidence="5">
    <location>
        <begin position="492"/>
        <end position="505"/>
    </location>
</feature>
<keyword evidence="2" id="KW-0805">Transcription regulation</keyword>
<dbReference type="Pfam" id="PF03165">
    <property type="entry name" value="MH1"/>
    <property type="match status" value="1"/>
</dbReference>
<dbReference type="PANTHER" id="PTHR13703">
    <property type="entry name" value="SMAD"/>
    <property type="match status" value="1"/>
</dbReference>
<dbReference type="Proteomes" id="UP001432322">
    <property type="component" value="Unassembled WGS sequence"/>
</dbReference>
<dbReference type="SUPFAM" id="SSF56366">
    <property type="entry name" value="SMAD MH1 domain"/>
    <property type="match status" value="1"/>
</dbReference>
<evidence type="ECO:0000256" key="5">
    <source>
        <dbReference type="SAM" id="MobiDB-lite"/>
    </source>
</evidence>
<keyword evidence="3" id="KW-0804">Transcription</keyword>
<feature type="region of interest" description="Disordered" evidence="5">
    <location>
        <begin position="489"/>
        <end position="510"/>
    </location>
</feature>
<evidence type="ECO:0000259" key="6">
    <source>
        <dbReference type="PROSITE" id="PS51075"/>
    </source>
</evidence>
<dbReference type="GO" id="GO:0071144">
    <property type="term" value="C:heteromeric SMAD protein complex"/>
    <property type="evidence" value="ECO:0007669"/>
    <property type="project" value="TreeGrafter"/>
</dbReference>
<reference evidence="7" key="1">
    <citation type="submission" date="2023-10" db="EMBL/GenBank/DDBJ databases">
        <title>Genome assembly of Pristionchus species.</title>
        <authorList>
            <person name="Yoshida K."/>
            <person name="Sommer R.J."/>
        </authorList>
    </citation>
    <scope>NUCLEOTIDE SEQUENCE</scope>
    <source>
        <strain evidence="7">RS5133</strain>
    </source>
</reference>
<protein>
    <recommendedName>
        <fullName evidence="6">MH1 domain-containing protein</fullName>
    </recommendedName>
</protein>
<keyword evidence="4" id="KW-0539">Nucleus</keyword>
<feature type="non-terminal residue" evidence="7">
    <location>
        <position position="562"/>
    </location>
</feature>
<feature type="region of interest" description="Disordered" evidence="5">
    <location>
        <begin position="211"/>
        <end position="250"/>
    </location>
</feature>
<dbReference type="GO" id="GO:0000981">
    <property type="term" value="F:DNA-binding transcription factor activity, RNA polymerase II-specific"/>
    <property type="evidence" value="ECO:0007669"/>
    <property type="project" value="TreeGrafter"/>
</dbReference>
<dbReference type="GO" id="GO:0030509">
    <property type="term" value="P:BMP signaling pathway"/>
    <property type="evidence" value="ECO:0007669"/>
    <property type="project" value="TreeGrafter"/>
</dbReference>
<dbReference type="AlphaFoldDB" id="A0AAV5WUU7"/>
<keyword evidence="8" id="KW-1185">Reference proteome</keyword>
<comment type="subcellular location">
    <subcellularLocation>
        <location evidence="1">Nucleus</location>
    </subcellularLocation>
</comment>
<evidence type="ECO:0000256" key="2">
    <source>
        <dbReference type="ARBA" id="ARBA00023015"/>
    </source>
</evidence>
<dbReference type="GO" id="GO:0060395">
    <property type="term" value="P:SMAD protein signal transduction"/>
    <property type="evidence" value="ECO:0007669"/>
    <property type="project" value="TreeGrafter"/>
</dbReference>
<feature type="region of interest" description="Disordered" evidence="5">
    <location>
        <begin position="120"/>
        <end position="167"/>
    </location>
</feature>
<sequence length="562" mass="61520">GWEIQPYQSYPPQQQQHYLYHHSQQQYPIQYSQQPIYSQHSQVVQPRGYQNGVPSTHAYPHSLQQLQHVRGWMDGAGPSNGYPNVSNAPMKNGINGINGLNGTTSPNGYMHFSATTSSSQGFNGHIMNGITQPSSQSSVHSNPSSNGHVASTSTSPPQPPKQGAKQAEKLEEYYNAERLRESARGMANAANQLFGMAPPPTQQPVPKLEGLPAGTIPAGGIRKPKPPKQPKVEPISTPLSINDGQPVRRPDASSTCGEFIAYLMTFNIQTGAEGEFAAKALESLHKKIKDRTHDLESLISSVESKGERVGGCICVQRTLDGRLQVAGRKGFPHVIYTKIFRFQELHKNELKSIPICNFGFDNKVEEQKAKDKAERQARIAAAQKQGIELPPDGEENKPDAQVCVNPYHYERVTTPSGGGTHIDPLTGLIRVTSLHDSEMMDYSSSSAHQLKHSPPEASIGRRSNSKGEEKIWPVCVLDDEESESAYIVDSPKEDEEDGEITEDEGPAIGPEHHMQHEYLQQLQQFSAYRSTTTTVKTSKGKKKTTTTTTTAMAFPAAAAAAP</sequence>
<dbReference type="PROSITE" id="PS51075">
    <property type="entry name" value="MH1"/>
    <property type="match status" value="1"/>
</dbReference>
<feature type="compositionally biased region" description="Low complexity" evidence="5">
    <location>
        <begin position="132"/>
        <end position="165"/>
    </location>
</feature>
<dbReference type="InterPro" id="IPR013019">
    <property type="entry name" value="MAD_homology_MH1"/>
</dbReference>
<proteinExistence type="predicted"/>
<dbReference type="GO" id="GO:0070411">
    <property type="term" value="F:I-SMAD binding"/>
    <property type="evidence" value="ECO:0007669"/>
    <property type="project" value="TreeGrafter"/>
</dbReference>
<dbReference type="InterPro" id="IPR003619">
    <property type="entry name" value="MAD_homology1_Dwarfin-type"/>
</dbReference>
<dbReference type="InterPro" id="IPR036578">
    <property type="entry name" value="SMAD_MH1_sf"/>
</dbReference>
<dbReference type="PANTHER" id="PTHR13703:SF62">
    <property type="entry name" value="SMAD PROTEIN DAF-3"/>
    <property type="match status" value="1"/>
</dbReference>
<evidence type="ECO:0000256" key="3">
    <source>
        <dbReference type="ARBA" id="ARBA00023163"/>
    </source>
</evidence>
<dbReference type="GO" id="GO:0030154">
    <property type="term" value="P:cell differentiation"/>
    <property type="evidence" value="ECO:0007669"/>
    <property type="project" value="TreeGrafter"/>
</dbReference>
<evidence type="ECO:0000313" key="8">
    <source>
        <dbReference type="Proteomes" id="UP001432322"/>
    </source>
</evidence>
<accession>A0AAV5WUU7</accession>
<dbReference type="GO" id="GO:0000978">
    <property type="term" value="F:RNA polymerase II cis-regulatory region sequence-specific DNA binding"/>
    <property type="evidence" value="ECO:0007669"/>
    <property type="project" value="TreeGrafter"/>
</dbReference>
<feature type="domain" description="MH1" evidence="6">
    <location>
        <begin position="258"/>
        <end position="418"/>
    </location>
</feature>
<dbReference type="SMART" id="SM00523">
    <property type="entry name" value="DWA"/>
    <property type="match status" value="1"/>
</dbReference>
<evidence type="ECO:0000256" key="4">
    <source>
        <dbReference type="ARBA" id="ARBA00023242"/>
    </source>
</evidence>
<name>A0AAV5WUU7_9BILA</name>
<feature type="non-terminal residue" evidence="7">
    <location>
        <position position="1"/>
    </location>
</feature>
<feature type="region of interest" description="Disordered" evidence="5">
    <location>
        <begin position="445"/>
        <end position="465"/>
    </location>
</feature>
<dbReference type="GO" id="GO:0051239">
    <property type="term" value="P:regulation of multicellular organismal process"/>
    <property type="evidence" value="ECO:0007669"/>
    <property type="project" value="UniProtKB-ARBA"/>
</dbReference>
<evidence type="ECO:0000313" key="7">
    <source>
        <dbReference type="EMBL" id="GMT35812.1"/>
    </source>
</evidence>